<evidence type="ECO:0000313" key="8">
    <source>
        <dbReference type="Proteomes" id="UP001075354"/>
    </source>
</evidence>
<protein>
    <recommendedName>
        <fullName evidence="6">UBZ1-type domain-containing protein</fullName>
    </recommendedName>
</protein>
<name>A0AAV7XSM6_9NEOP</name>
<evidence type="ECO:0000256" key="2">
    <source>
        <dbReference type="ARBA" id="ARBA00022771"/>
    </source>
</evidence>
<organism evidence="7 8">
    <name type="scientific">Megalurothrips usitatus</name>
    <name type="common">bean blossom thrips</name>
    <dbReference type="NCBI Taxonomy" id="439358"/>
    <lineage>
        <taxon>Eukaryota</taxon>
        <taxon>Metazoa</taxon>
        <taxon>Ecdysozoa</taxon>
        <taxon>Arthropoda</taxon>
        <taxon>Hexapoda</taxon>
        <taxon>Insecta</taxon>
        <taxon>Pterygota</taxon>
        <taxon>Neoptera</taxon>
        <taxon>Paraneoptera</taxon>
        <taxon>Thysanoptera</taxon>
        <taxon>Terebrantia</taxon>
        <taxon>Thripoidea</taxon>
        <taxon>Thripidae</taxon>
        <taxon>Megalurothrips</taxon>
    </lineage>
</organism>
<feature type="domain" description="UBZ1-type" evidence="6">
    <location>
        <begin position="360"/>
        <end position="386"/>
    </location>
</feature>
<evidence type="ECO:0000256" key="1">
    <source>
        <dbReference type="ARBA" id="ARBA00022723"/>
    </source>
</evidence>
<dbReference type="Pfam" id="PF18112">
    <property type="entry name" value="Zn-C2H2_12"/>
    <property type="match status" value="1"/>
</dbReference>
<keyword evidence="2" id="KW-0863">Zinc-finger</keyword>
<dbReference type="EMBL" id="JAPTSV010000005">
    <property type="protein sequence ID" value="KAJ1527713.1"/>
    <property type="molecule type" value="Genomic_DNA"/>
</dbReference>
<dbReference type="GO" id="GO:0008270">
    <property type="term" value="F:zinc ion binding"/>
    <property type="evidence" value="ECO:0007669"/>
    <property type="project" value="UniProtKB-KW"/>
</dbReference>
<keyword evidence="3" id="KW-0862">Zinc</keyword>
<evidence type="ECO:0000256" key="5">
    <source>
        <dbReference type="SAM" id="Coils"/>
    </source>
</evidence>
<sequence length="398" mass="44513">MADCESSNMSAFSNQDIVGSRYALEVAFQTMKERCQRLQQRLAKVEDENSNLRLQKRKDDVGVNSRGYEEMEAMQDKIAELERQKQQLAHHVFMVTSENKQLWTRLSQSAKLNQSLGSQLTKISDTLNRHSAVGNLNQSQQAVNMTSSSRDIFRSSVLNQLPKRKESVSSTNNSVDPRTDSLEEISLKLINSFLQEKSELEDQCAQMTELREGGLSPSFSAEHLGFSMSSTNGSAGEDGDLMDPLLVPEVQQLRDTLLTIKQDLLVQQENMKAAVTNLLKLRDGGPKCQTCVEKAKNVQSNALEEAAKISTATTARFESANIAEPESLGDSADEEIKEQLQRIPETSDNGDHSHAAQNVRVCPICGRFYPSSVSFEDFHHHVVNHFEDEDEKNSFLLL</sequence>
<proteinExistence type="predicted"/>
<gene>
    <name evidence="7" type="ORF">ONE63_007672</name>
</gene>
<keyword evidence="4 5" id="KW-0175">Coiled coil</keyword>
<keyword evidence="8" id="KW-1185">Reference proteome</keyword>
<comment type="caution">
    <text evidence="7">The sequence shown here is derived from an EMBL/GenBank/DDBJ whole genome shotgun (WGS) entry which is preliminary data.</text>
</comment>
<dbReference type="InterPro" id="IPR041641">
    <property type="entry name" value="CALCOCO1/2_Zn_UBZ1"/>
</dbReference>
<dbReference type="AlphaFoldDB" id="A0AAV7XSM6"/>
<evidence type="ECO:0000259" key="6">
    <source>
        <dbReference type="Pfam" id="PF18112"/>
    </source>
</evidence>
<evidence type="ECO:0000256" key="3">
    <source>
        <dbReference type="ARBA" id="ARBA00022833"/>
    </source>
</evidence>
<evidence type="ECO:0000256" key="4">
    <source>
        <dbReference type="ARBA" id="ARBA00023054"/>
    </source>
</evidence>
<keyword evidence="1" id="KW-0479">Metal-binding</keyword>
<accession>A0AAV7XSM6</accession>
<feature type="coiled-coil region" evidence="5">
    <location>
        <begin position="28"/>
        <end position="91"/>
    </location>
</feature>
<evidence type="ECO:0000313" key="7">
    <source>
        <dbReference type="EMBL" id="KAJ1527713.1"/>
    </source>
</evidence>
<dbReference type="Proteomes" id="UP001075354">
    <property type="component" value="Chromosome 5"/>
</dbReference>
<reference evidence="7" key="1">
    <citation type="submission" date="2022-12" db="EMBL/GenBank/DDBJ databases">
        <title>Chromosome-level genome assembly of the bean flower thrips Megalurothrips usitatus.</title>
        <authorList>
            <person name="Ma L."/>
            <person name="Liu Q."/>
            <person name="Li H."/>
            <person name="Cai W."/>
        </authorList>
    </citation>
    <scope>NUCLEOTIDE SEQUENCE</scope>
    <source>
        <strain evidence="7">Cailab_2022a</strain>
    </source>
</reference>